<sequence length="351" mass="40517">MSIPPVKGTNYLTTNIIPILQHYKIKTDPTTLQIKGINSNFEKGTKYLFVQVSDGTTFCSCYLDCSNYQERKNVNLSIYDLIEVGSVSSEKVSGKELLTLHDFKKKGHCNLIGNPVPFDPLKHKPDTGMTKKQKEVPNTTKKSTYTPQKQINSPIEKTTPKTTTTNHPYSPTFQTPFSGIPQGNVSTISNSASNNHLTRDYRIKGNTPPTEGSFQEVIDQLRDQLKMKEEEIAYMKNKIMWYGDMLNIKDQRYKELENNLEYERKRTKFANENESQSKKELAKMSSVLKRYQEENTQLRNLLQDNDRKIQHIENSNSQLKEEIQTKEEKIKQLEDTLNDRKMIIEGTFDLN</sequence>
<evidence type="ECO:0000256" key="2">
    <source>
        <dbReference type="SAM" id="MobiDB-lite"/>
    </source>
</evidence>
<evidence type="ECO:0000313" key="3">
    <source>
        <dbReference type="EMBL" id="GAB1219317.1"/>
    </source>
</evidence>
<keyword evidence="1" id="KW-0175">Coiled coil</keyword>
<accession>A0ABQ0D9F3</accession>
<feature type="coiled-coil region" evidence="1">
    <location>
        <begin position="218"/>
        <end position="343"/>
    </location>
</feature>
<organism evidence="3 4">
    <name type="scientific">Entamoeba nuttalli</name>
    <dbReference type="NCBI Taxonomy" id="412467"/>
    <lineage>
        <taxon>Eukaryota</taxon>
        <taxon>Amoebozoa</taxon>
        <taxon>Evosea</taxon>
        <taxon>Archamoebae</taxon>
        <taxon>Mastigamoebida</taxon>
        <taxon>Entamoebidae</taxon>
        <taxon>Entamoeba</taxon>
    </lineage>
</organism>
<name>A0ABQ0D9F3_9EUKA</name>
<proteinExistence type="predicted"/>
<comment type="caution">
    <text evidence="3">The sequence shown here is derived from an EMBL/GenBank/DDBJ whole genome shotgun (WGS) entry which is preliminary data.</text>
</comment>
<dbReference type="EMBL" id="BAAFRS010000020">
    <property type="protein sequence ID" value="GAB1219317.1"/>
    <property type="molecule type" value="Genomic_DNA"/>
</dbReference>
<gene>
    <name evidence="3" type="ORF">ENUP19_0020G0047</name>
</gene>
<feature type="region of interest" description="Disordered" evidence="2">
    <location>
        <begin position="116"/>
        <end position="167"/>
    </location>
</feature>
<protein>
    <submittedName>
        <fullName evidence="3">Uncharacterized protein</fullName>
    </submittedName>
</protein>
<evidence type="ECO:0000256" key="1">
    <source>
        <dbReference type="SAM" id="Coils"/>
    </source>
</evidence>
<feature type="compositionally biased region" description="Polar residues" evidence="2">
    <location>
        <begin position="136"/>
        <end position="156"/>
    </location>
</feature>
<reference evidence="3 4" key="1">
    <citation type="journal article" date="2019" name="PLoS Negl. Trop. Dis.">
        <title>Whole genome sequencing of Entamoeba nuttalli reveals mammalian host-related molecular signatures and a novel octapeptide-repeat surface protein.</title>
        <authorList>
            <person name="Tanaka M."/>
            <person name="Makiuchi T."/>
            <person name="Komiyama T."/>
            <person name="Shiina T."/>
            <person name="Osaki K."/>
            <person name="Tachibana H."/>
        </authorList>
    </citation>
    <scope>NUCLEOTIDE SEQUENCE [LARGE SCALE GENOMIC DNA]</scope>
    <source>
        <strain evidence="3 4">P19-061405</strain>
    </source>
</reference>
<evidence type="ECO:0000313" key="4">
    <source>
        <dbReference type="Proteomes" id="UP001628156"/>
    </source>
</evidence>
<dbReference type="Proteomes" id="UP001628156">
    <property type="component" value="Unassembled WGS sequence"/>
</dbReference>
<keyword evidence="4" id="KW-1185">Reference proteome</keyword>
<dbReference type="SUPFAM" id="SSF57997">
    <property type="entry name" value="Tropomyosin"/>
    <property type="match status" value="1"/>
</dbReference>